<name>A0A839UJD9_9HYPH</name>
<comment type="caution">
    <text evidence="1">The sequence shown here is derived from an EMBL/GenBank/DDBJ whole genome shotgun (WGS) entry which is preliminary data.</text>
</comment>
<dbReference type="Proteomes" id="UP000554520">
    <property type="component" value="Unassembled WGS sequence"/>
</dbReference>
<evidence type="ECO:0000313" key="1">
    <source>
        <dbReference type="EMBL" id="MBB3148862.1"/>
    </source>
</evidence>
<organism evidence="1 2">
    <name type="scientific">Phyllobacterium trifolii</name>
    <dbReference type="NCBI Taxonomy" id="300193"/>
    <lineage>
        <taxon>Bacteria</taxon>
        <taxon>Pseudomonadati</taxon>
        <taxon>Pseudomonadota</taxon>
        <taxon>Alphaproteobacteria</taxon>
        <taxon>Hyphomicrobiales</taxon>
        <taxon>Phyllobacteriaceae</taxon>
        <taxon>Phyllobacterium</taxon>
    </lineage>
</organism>
<dbReference type="AlphaFoldDB" id="A0A839UJD9"/>
<accession>A0A839UJD9</accession>
<evidence type="ECO:0000313" key="2">
    <source>
        <dbReference type="Proteomes" id="UP000554520"/>
    </source>
</evidence>
<dbReference type="EMBL" id="JACHXN010000024">
    <property type="protein sequence ID" value="MBB3148862.1"/>
    <property type="molecule type" value="Genomic_DNA"/>
</dbReference>
<feature type="non-terminal residue" evidence="1">
    <location>
        <position position="51"/>
    </location>
</feature>
<gene>
    <name evidence="1" type="ORF">FHS21_005310</name>
</gene>
<keyword evidence="2" id="KW-1185">Reference proteome</keyword>
<sequence>MNEKGAAPKRHPSPHQNAWNLLAPALDQLIVVDGLGLFLFVLDLQLGCQMA</sequence>
<proteinExistence type="predicted"/>
<reference evidence="1 2" key="1">
    <citation type="submission" date="2020-08" db="EMBL/GenBank/DDBJ databases">
        <title>Genomic Encyclopedia of Type Strains, Phase III (KMG-III): the genomes of soil and plant-associated and newly described type strains.</title>
        <authorList>
            <person name="Whitman W."/>
        </authorList>
    </citation>
    <scope>NUCLEOTIDE SEQUENCE [LARGE SCALE GENOMIC DNA]</scope>
    <source>
        <strain evidence="1 2">CECT 7015</strain>
    </source>
</reference>
<protein>
    <submittedName>
        <fullName evidence="1">Uncharacterized protein</fullName>
    </submittedName>
</protein>